<accession>A0A1S3YYD2</accession>
<reference evidence="1" key="1">
    <citation type="submission" date="2025-08" db="UniProtKB">
        <authorList>
            <consortium name="RefSeq"/>
        </authorList>
    </citation>
    <scope>IDENTIFICATION</scope>
</reference>
<gene>
    <name evidence="1" type="primary">LOC107780787</name>
</gene>
<organism evidence="1">
    <name type="scientific">Nicotiana tabacum</name>
    <name type="common">Common tobacco</name>
    <dbReference type="NCBI Taxonomy" id="4097"/>
    <lineage>
        <taxon>Eukaryota</taxon>
        <taxon>Viridiplantae</taxon>
        <taxon>Streptophyta</taxon>
        <taxon>Embryophyta</taxon>
        <taxon>Tracheophyta</taxon>
        <taxon>Spermatophyta</taxon>
        <taxon>Magnoliopsida</taxon>
        <taxon>eudicotyledons</taxon>
        <taxon>Gunneridae</taxon>
        <taxon>Pentapetalae</taxon>
        <taxon>asterids</taxon>
        <taxon>lamiids</taxon>
        <taxon>Solanales</taxon>
        <taxon>Solanaceae</taxon>
        <taxon>Nicotianoideae</taxon>
        <taxon>Nicotianeae</taxon>
        <taxon>Nicotiana</taxon>
    </lineage>
</organism>
<dbReference type="AlphaFoldDB" id="A0A1S3YYD2"/>
<proteinExistence type="predicted"/>
<dbReference type="KEGG" id="nta:107780787"/>
<dbReference type="STRING" id="4097.A0A1S3YYD2"/>
<dbReference type="RefSeq" id="XP_016456852.1">
    <property type="nucleotide sequence ID" value="XM_016601366.1"/>
</dbReference>
<evidence type="ECO:0000313" key="1">
    <source>
        <dbReference type="RefSeq" id="XP_016456852.1"/>
    </source>
</evidence>
<dbReference type="PaxDb" id="4097-A0A1S3YYD2"/>
<name>A0A1S3YYD2_TOBAC</name>
<sequence length="239" mass="27477">MYFDETQFSWTRRAIELLVTVICMECGDAYAFWNLVEDNEILSIKIFNELIALLSRLALCRRSIYDRASTFLEKMLSDDMFLVAKKIGKLISPLHKGNKSRDVHLVYFIGNVKNIVLLVPSLSVKLKHIFSLSPTNVHFELPIVLYKKVPLLTSCSLNGPKKALCTDVKFVQEKIMLVPSKVSSGGTAANWVSIIECVTEWISIMENGRQRRLIVFRRMLMQEKKCGYRKVAHSWKLLM</sequence>
<protein>
    <submittedName>
        <fullName evidence="1">Uncharacterized protein</fullName>
    </submittedName>
</protein>